<dbReference type="AlphaFoldDB" id="A0A9N7MCI0"/>
<name>A0A9N7MCI0_STRHE</name>
<sequence length="96" mass="11231">MKSLMRVESRMDIEDILKMKLETIEEEPEISDKLDTEVPRFSNHVKSISHKVIVKMNRSKIKMEKLFTRRVSFKELVFLFVTGIASRGGLNGLPWH</sequence>
<evidence type="ECO:0000313" key="2">
    <source>
        <dbReference type="Proteomes" id="UP001153555"/>
    </source>
</evidence>
<gene>
    <name evidence="1" type="ORF">SHERM_09460</name>
</gene>
<dbReference type="OrthoDB" id="1936426at2759"/>
<reference evidence="1" key="1">
    <citation type="submission" date="2019-12" db="EMBL/GenBank/DDBJ databases">
        <authorList>
            <person name="Scholes J."/>
        </authorList>
    </citation>
    <scope>NUCLEOTIDE SEQUENCE</scope>
</reference>
<accession>A0A9N7MCI0</accession>
<protein>
    <submittedName>
        <fullName evidence="1">Uncharacterized protein</fullName>
    </submittedName>
</protein>
<evidence type="ECO:0000313" key="1">
    <source>
        <dbReference type="EMBL" id="CAA0806571.1"/>
    </source>
</evidence>
<dbReference type="Proteomes" id="UP001153555">
    <property type="component" value="Unassembled WGS sequence"/>
</dbReference>
<dbReference type="EMBL" id="CACSLK010000984">
    <property type="protein sequence ID" value="CAA0806571.1"/>
    <property type="molecule type" value="Genomic_DNA"/>
</dbReference>
<keyword evidence="2" id="KW-1185">Reference proteome</keyword>
<organism evidence="1 2">
    <name type="scientific">Striga hermonthica</name>
    <name type="common">Purple witchweed</name>
    <name type="synonym">Buchnera hermonthica</name>
    <dbReference type="NCBI Taxonomy" id="68872"/>
    <lineage>
        <taxon>Eukaryota</taxon>
        <taxon>Viridiplantae</taxon>
        <taxon>Streptophyta</taxon>
        <taxon>Embryophyta</taxon>
        <taxon>Tracheophyta</taxon>
        <taxon>Spermatophyta</taxon>
        <taxon>Magnoliopsida</taxon>
        <taxon>eudicotyledons</taxon>
        <taxon>Gunneridae</taxon>
        <taxon>Pentapetalae</taxon>
        <taxon>asterids</taxon>
        <taxon>lamiids</taxon>
        <taxon>Lamiales</taxon>
        <taxon>Orobanchaceae</taxon>
        <taxon>Buchnereae</taxon>
        <taxon>Striga</taxon>
    </lineage>
</organism>
<comment type="caution">
    <text evidence="1">The sequence shown here is derived from an EMBL/GenBank/DDBJ whole genome shotgun (WGS) entry which is preliminary data.</text>
</comment>
<proteinExistence type="predicted"/>